<gene>
    <name evidence="2" type="ORF">UV74_C0013G0590</name>
</gene>
<feature type="transmembrane region" description="Helical" evidence="1">
    <location>
        <begin position="279"/>
        <end position="297"/>
    </location>
</feature>
<reference evidence="2 3" key="1">
    <citation type="journal article" date="2015" name="Nature">
        <title>rRNA introns, odd ribosomes, and small enigmatic genomes across a large radiation of phyla.</title>
        <authorList>
            <person name="Brown C.T."/>
            <person name="Hug L.A."/>
            <person name="Thomas B.C."/>
            <person name="Sharon I."/>
            <person name="Castelle C.J."/>
            <person name="Singh A."/>
            <person name="Wilkins M.J."/>
            <person name="Williams K.H."/>
            <person name="Banfield J.F."/>
        </authorList>
    </citation>
    <scope>NUCLEOTIDE SEQUENCE [LARGE SCALE GENOMIC DNA]</scope>
</reference>
<evidence type="ECO:0000313" key="2">
    <source>
        <dbReference type="EMBL" id="KKS97468.1"/>
    </source>
</evidence>
<accession>A0A0G1GF22</accession>
<evidence type="ECO:0000256" key="1">
    <source>
        <dbReference type="SAM" id="Phobius"/>
    </source>
</evidence>
<organism evidence="2 3">
    <name type="scientific">Candidatus Woesebacteria bacterium GW2011_GWB1_43_14</name>
    <dbReference type="NCBI Taxonomy" id="1618578"/>
    <lineage>
        <taxon>Bacteria</taxon>
        <taxon>Candidatus Woeseibacteriota</taxon>
    </lineage>
</organism>
<feature type="transmembrane region" description="Helical" evidence="1">
    <location>
        <begin position="304"/>
        <end position="321"/>
    </location>
</feature>
<keyword evidence="1" id="KW-0472">Membrane</keyword>
<feature type="transmembrane region" description="Helical" evidence="1">
    <location>
        <begin position="84"/>
        <end position="103"/>
    </location>
</feature>
<keyword evidence="1" id="KW-0812">Transmembrane</keyword>
<dbReference type="EMBL" id="LCFQ01000013">
    <property type="protein sequence ID" value="KKS97468.1"/>
    <property type="molecule type" value="Genomic_DNA"/>
</dbReference>
<feature type="transmembrane region" description="Helical" evidence="1">
    <location>
        <begin position="58"/>
        <end position="78"/>
    </location>
</feature>
<proteinExistence type="predicted"/>
<dbReference type="AlphaFoldDB" id="A0A0G1GF22"/>
<sequence length="477" mass="54860">MKKFLTLAVIIIAIGFTLHVIPLLTNNIFFTVDQGRDAVYVREVIKNKHIFLKGPETSIRGIFTGPLWYYFLAVGYFLTNGHPLGGVILMIILNLFTIAIVIWQVDKYVNRLTALTIGILLQSYWPYFETGLYSFNPFPLVFLSFALIFLLIDKKYLYGIIPIFLALNANLAGAGVLTIFYLSAFLLANKGKLGLKNIAFAGVFIGTNYKYIFSEFIKIIGGSIVPQTVYLGAVVYLAVTILFVKQKNKNKFINEFVRLTYLLLIISFLFFGSNQGYRAWHTVYLAPILLVAVILMISQFPKKIMIILISVIFLSQAHYFTNRYASYLKSSSDPGLLYNQIAVIDHIYSEANNQGFAVYNYVDTFYDYPYQYLFWWYGLRHYQYLPCEYANYPLSHKELYVPGNTSYTEPKRACDRLKFLIIQSTTNGEENERWIDKFREYHTLISTKIVGDIAIEKYEVKPDSPSDLCLWWGQCGS</sequence>
<keyword evidence="1" id="KW-1133">Transmembrane helix</keyword>
<feature type="transmembrane region" description="Helical" evidence="1">
    <location>
        <begin position="164"/>
        <end position="188"/>
    </location>
</feature>
<feature type="transmembrane region" description="Helical" evidence="1">
    <location>
        <begin position="224"/>
        <end position="244"/>
    </location>
</feature>
<name>A0A0G1GF22_9BACT</name>
<feature type="transmembrane region" description="Helical" evidence="1">
    <location>
        <begin position="133"/>
        <end position="152"/>
    </location>
</feature>
<feature type="transmembrane region" description="Helical" evidence="1">
    <location>
        <begin position="6"/>
        <end position="24"/>
    </location>
</feature>
<evidence type="ECO:0008006" key="4">
    <source>
        <dbReference type="Google" id="ProtNLM"/>
    </source>
</evidence>
<feature type="transmembrane region" description="Helical" evidence="1">
    <location>
        <begin position="256"/>
        <end position="273"/>
    </location>
</feature>
<dbReference type="STRING" id="1618578.UV74_C0013G0590"/>
<dbReference type="Proteomes" id="UP000034090">
    <property type="component" value="Unassembled WGS sequence"/>
</dbReference>
<comment type="caution">
    <text evidence="2">The sequence shown here is derived from an EMBL/GenBank/DDBJ whole genome shotgun (WGS) entry which is preliminary data.</text>
</comment>
<protein>
    <recommendedName>
        <fullName evidence="4">Glycosyltransferase RgtA/B/C/D-like domain-containing protein</fullName>
    </recommendedName>
</protein>
<evidence type="ECO:0000313" key="3">
    <source>
        <dbReference type="Proteomes" id="UP000034090"/>
    </source>
</evidence>